<sequence>MMANNDKKNTLSNLDFVDDKSAALLLNTPTSARILLWVILLFFIVAFAWASVAKLDKVTTGIGKVIPSSQLQVVQNLEGGIVKQVMVREGEHVTKGQKLLLIDDTLFQSDYKEKDQSVAGLQADIIRFNGLLASIKVDKSQASKDWQKTVVIKPAQLAFTSEYKKSHPDKVRRQQNEYRDNISNLENQLSVVAQQISQKQRELTENQSRIANLQRSYNIALKEYNITKPLADEGVVPKIELLKLQRSLNDTKRDLTSARLQAPVAKSAIKEATFKYMDIALQFRSDIQSKLNDTSDQLSSMNETRIGLEDRVKRTTVVSPVTGTIQKIYVNTVGGVIQPGMNLIEIVPTEDTLLIEAKIAPQDIGFLRPGLKAIVKFTAYDFTSYGGLDGVVETISADTIQDKEGNSFYQVRVRTDKNSLTAPDGESLPIIPGMTASVDIITGKRSVLDYLLKPILKARHSALRE</sequence>
<dbReference type="GO" id="GO:0009306">
    <property type="term" value="P:protein secretion"/>
    <property type="evidence" value="ECO:0007669"/>
    <property type="project" value="InterPro"/>
</dbReference>
<evidence type="ECO:0000259" key="12">
    <source>
        <dbReference type="Pfam" id="PF26002"/>
    </source>
</evidence>
<evidence type="ECO:0000256" key="1">
    <source>
        <dbReference type="ARBA" id="ARBA00004377"/>
    </source>
</evidence>
<evidence type="ECO:0000259" key="11">
    <source>
        <dbReference type="Pfam" id="PF25994"/>
    </source>
</evidence>
<evidence type="ECO:0000256" key="2">
    <source>
        <dbReference type="ARBA" id="ARBA00009477"/>
    </source>
</evidence>
<evidence type="ECO:0000256" key="3">
    <source>
        <dbReference type="ARBA" id="ARBA00022448"/>
    </source>
</evidence>
<dbReference type="InterPro" id="IPR010129">
    <property type="entry name" value="T1SS_HlyD"/>
</dbReference>
<evidence type="ECO:0000313" key="14">
    <source>
        <dbReference type="Proteomes" id="UP000533429"/>
    </source>
</evidence>
<dbReference type="PRINTS" id="PR01490">
    <property type="entry name" value="RTXTOXIND"/>
</dbReference>
<evidence type="ECO:0000256" key="9">
    <source>
        <dbReference type="RuleBase" id="RU365093"/>
    </source>
</evidence>
<dbReference type="Pfam" id="PF26002">
    <property type="entry name" value="Beta-barrel_AprE"/>
    <property type="match status" value="1"/>
</dbReference>
<keyword evidence="4 9" id="KW-1003">Cell membrane</keyword>
<dbReference type="SUPFAM" id="SSF111369">
    <property type="entry name" value="HlyD-like secretion proteins"/>
    <property type="match status" value="1"/>
</dbReference>
<dbReference type="PANTHER" id="PTHR30386:SF26">
    <property type="entry name" value="TRANSPORT PROTEIN COMB"/>
    <property type="match status" value="1"/>
</dbReference>
<evidence type="ECO:0000256" key="7">
    <source>
        <dbReference type="ARBA" id="ARBA00022989"/>
    </source>
</evidence>
<feature type="domain" description="AprE-like beta-barrel" evidence="12">
    <location>
        <begin position="353"/>
        <end position="443"/>
    </location>
</feature>
<keyword evidence="3 9" id="KW-0813">Transport</keyword>
<dbReference type="PANTHER" id="PTHR30386">
    <property type="entry name" value="MEMBRANE FUSION SUBUNIT OF EMRAB-TOLC MULTIDRUG EFFLUX PUMP"/>
    <property type="match status" value="1"/>
</dbReference>
<dbReference type="InterPro" id="IPR050739">
    <property type="entry name" value="MFP"/>
</dbReference>
<keyword evidence="8 9" id="KW-0472">Membrane</keyword>
<proteinExistence type="inferred from homology"/>
<dbReference type="Proteomes" id="UP000533429">
    <property type="component" value="Unassembled WGS sequence"/>
</dbReference>
<dbReference type="PROSITE" id="PS00543">
    <property type="entry name" value="HLYD_FAMILY"/>
    <property type="match status" value="1"/>
</dbReference>
<dbReference type="InterPro" id="IPR058982">
    <property type="entry name" value="Beta-barrel_AprE"/>
</dbReference>
<accession>A0A7V7U9C4</accession>
<dbReference type="InterPro" id="IPR058781">
    <property type="entry name" value="HH_AprE-like"/>
</dbReference>
<evidence type="ECO:0000256" key="5">
    <source>
        <dbReference type="ARBA" id="ARBA00022519"/>
    </source>
</evidence>
<dbReference type="SUPFAM" id="SSF56954">
    <property type="entry name" value="Outer membrane efflux proteins (OEP)"/>
    <property type="match status" value="1"/>
</dbReference>
<feature type="domain" description="AprE-like long alpha-helical hairpin" evidence="11">
    <location>
        <begin position="141"/>
        <end position="311"/>
    </location>
</feature>
<name>A0A7V7U9C4_PHODD</name>
<keyword evidence="7 9" id="KW-1133">Transmembrane helix</keyword>
<feature type="transmembrane region" description="Helical" evidence="9">
    <location>
        <begin position="34"/>
        <end position="52"/>
    </location>
</feature>
<keyword evidence="10" id="KW-0175">Coiled coil</keyword>
<protein>
    <recommendedName>
        <fullName evidence="9">Membrane fusion protein (MFP) family protein</fullName>
    </recommendedName>
</protein>
<evidence type="ECO:0000313" key="13">
    <source>
        <dbReference type="EMBL" id="NVP02194.1"/>
    </source>
</evidence>
<dbReference type="AlphaFoldDB" id="A0A7V7U9C4"/>
<gene>
    <name evidence="13" type="ORF">HWA77_18435</name>
</gene>
<dbReference type="NCBIfam" id="TIGR01843">
    <property type="entry name" value="type_I_hlyD"/>
    <property type="match status" value="1"/>
</dbReference>
<feature type="coiled-coil region" evidence="10">
    <location>
        <begin position="175"/>
        <end position="216"/>
    </location>
</feature>
<comment type="caution">
    <text evidence="13">The sequence shown here is derived from an EMBL/GenBank/DDBJ whole genome shotgun (WGS) entry which is preliminary data.</text>
</comment>
<evidence type="ECO:0000256" key="4">
    <source>
        <dbReference type="ARBA" id="ARBA00022475"/>
    </source>
</evidence>
<comment type="similarity">
    <text evidence="2 9">Belongs to the membrane fusion protein (MFP) (TC 8.A.1) family.</text>
</comment>
<reference evidence="13 14" key="1">
    <citation type="submission" date="2020-06" db="EMBL/GenBank/DDBJ databases">
        <title>Photobacterium damselae subsp. damselae comparative genomics.</title>
        <authorList>
            <person name="Osorio C.R."/>
        </authorList>
    </citation>
    <scope>NUCLEOTIDE SEQUENCE [LARGE SCALE GENOMIC DNA]</scope>
    <source>
        <strain evidence="13 14">TW250/03</strain>
    </source>
</reference>
<organism evidence="13 14">
    <name type="scientific">Photobacterium damselae subsp. damselae</name>
    <name type="common">Listonella damsela</name>
    <dbReference type="NCBI Taxonomy" id="85581"/>
    <lineage>
        <taxon>Bacteria</taxon>
        <taxon>Pseudomonadati</taxon>
        <taxon>Pseudomonadota</taxon>
        <taxon>Gammaproteobacteria</taxon>
        <taxon>Vibrionales</taxon>
        <taxon>Vibrionaceae</taxon>
        <taxon>Photobacterium</taxon>
    </lineage>
</organism>
<evidence type="ECO:0000256" key="8">
    <source>
        <dbReference type="ARBA" id="ARBA00023136"/>
    </source>
</evidence>
<dbReference type="Pfam" id="PF25994">
    <property type="entry name" value="HH_AprE"/>
    <property type="match status" value="1"/>
</dbReference>
<dbReference type="EMBL" id="JABXOR010001166">
    <property type="protein sequence ID" value="NVP02194.1"/>
    <property type="molecule type" value="Genomic_DNA"/>
</dbReference>
<dbReference type="Gene3D" id="1.20.1600.10">
    <property type="entry name" value="Outer membrane efflux proteins (OEP)"/>
    <property type="match status" value="1"/>
</dbReference>
<evidence type="ECO:0000256" key="6">
    <source>
        <dbReference type="ARBA" id="ARBA00022692"/>
    </source>
</evidence>
<dbReference type="InterPro" id="IPR006144">
    <property type="entry name" value="Secretion_HlyD_CS"/>
</dbReference>
<keyword evidence="6 9" id="KW-0812">Transmembrane</keyword>
<keyword evidence="5 9" id="KW-0997">Cell inner membrane</keyword>
<dbReference type="Gene3D" id="2.40.30.170">
    <property type="match status" value="1"/>
</dbReference>
<evidence type="ECO:0000256" key="10">
    <source>
        <dbReference type="SAM" id="Coils"/>
    </source>
</evidence>
<comment type="subcellular location">
    <subcellularLocation>
        <location evidence="1 9">Cell inner membrane</location>
        <topology evidence="1 9">Single-pass membrane protein</topology>
    </subcellularLocation>
</comment>
<dbReference type="GO" id="GO:0005886">
    <property type="term" value="C:plasma membrane"/>
    <property type="evidence" value="ECO:0007669"/>
    <property type="project" value="UniProtKB-SubCell"/>
</dbReference>